<reference evidence="1 2" key="1">
    <citation type="journal article" date="2013" name="Genome Biol.">
        <title>The genome sequence of the most widely cultivated cacao type and its use to identify candidate genes regulating pod color.</title>
        <authorList>
            <person name="Motamayor J.C."/>
            <person name="Mockaitis K."/>
            <person name="Schmutz J."/>
            <person name="Haiminen N."/>
            <person name="Iii D.L."/>
            <person name="Cornejo O."/>
            <person name="Findley S.D."/>
            <person name="Zheng P."/>
            <person name="Utro F."/>
            <person name="Royaert S."/>
            <person name="Saski C."/>
            <person name="Jenkins J."/>
            <person name="Podicheti R."/>
            <person name="Zhao M."/>
            <person name="Scheffler B.E."/>
            <person name="Stack J.C."/>
            <person name="Feltus F.A."/>
            <person name="Mustiga G.M."/>
            <person name="Amores F."/>
            <person name="Phillips W."/>
            <person name="Marelli J.P."/>
            <person name="May G.D."/>
            <person name="Shapiro H."/>
            <person name="Ma J."/>
            <person name="Bustamante C.D."/>
            <person name="Schnell R.J."/>
            <person name="Main D."/>
            <person name="Gilbert D."/>
            <person name="Parida L."/>
            <person name="Kuhn D.N."/>
        </authorList>
    </citation>
    <scope>NUCLEOTIDE SEQUENCE [LARGE SCALE GENOMIC DNA]</scope>
    <source>
        <strain evidence="2">cv. Matina 1-6</strain>
    </source>
</reference>
<dbReference type="InParanoid" id="A0A061EG59"/>
<name>A0A061EG59_THECC</name>
<gene>
    <name evidence="1" type="ORF">TCM_011205</name>
</gene>
<dbReference type="STRING" id="3641.A0A061EG59"/>
<evidence type="ECO:0000313" key="1">
    <source>
        <dbReference type="EMBL" id="EOY01259.1"/>
    </source>
</evidence>
<accession>A0A061EG59</accession>
<dbReference type="EMBL" id="CM001880">
    <property type="protein sequence ID" value="EOY01259.1"/>
    <property type="molecule type" value="Genomic_DNA"/>
</dbReference>
<dbReference type="AlphaFoldDB" id="A0A061EG59"/>
<sequence length="267" mass="30209">MAFLEKGGGGDEEDADTLICYVFLDRIYSAASLCVSATNSSNVMSKKVKARKLIIDNYHHHHLNPHNPLFLHVYARCPKQSLQCVSFYDSLLEDESETMVKSEIDDCLRKKRRVGKSELAKLWVDSSVLSELDLPRLRDSKNNNSVNNIFVKKRRHNSTSNLQLGFTGSATAKKWVRLSFDDVHPKAFVGLQCKVLWPLDADCYSGRVVGYKSETNRHHVCLSYLFGHAMWPEIVVDESLVGDRKGLSIYGGRSVPVQFFGTHDLQE</sequence>
<dbReference type="eggNOG" id="KOG1080">
    <property type="taxonomic scope" value="Eukaryota"/>
</dbReference>
<evidence type="ECO:0000313" key="2">
    <source>
        <dbReference type="Proteomes" id="UP000026915"/>
    </source>
</evidence>
<proteinExistence type="predicted"/>
<dbReference type="Gramene" id="EOY01259">
    <property type="protein sequence ID" value="EOY01259"/>
    <property type="gene ID" value="TCM_011205"/>
</dbReference>
<protein>
    <submittedName>
        <fullName evidence="1">Histone-lysine N-methyltransferase ATX2 isoform 5</fullName>
    </submittedName>
</protein>
<organism evidence="1 2">
    <name type="scientific">Theobroma cacao</name>
    <name type="common">Cacao</name>
    <name type="synonym">Cocoa</name>
    <dbReference type="NCBI Taxonomy" id="3641"/>
    <lineage>
        <taxon>Eukaryota</taxon>
        <taxon>Viridiplantae</taxon>
        <taxon>Streptophyta</taxon>
        <taxon>Embryophyta</taxon>
        <taxon>Tracheophyta</taxon>
        <taxon>Spermatophyta</taxon>
        <taxon>Magnoliopsida</taxon>
        <taxon>eudicotyledons</taxon>
        <taxon>Gunneridae</taxon>
        <taxon>Pentapetalae</taxon>
        <taxon>rosids</taxon>
        <taxon>malvids</taxon>
        <taxon>Malvales</taxon>
        <taxon>Malvaceae</taxon>
        <taxon>Byttnerioideae</taxon>
        <taxon>Theobroma</taxon>
    </lineage>
</organism>
<dbReference type="Proteomes" id="UP000026915">
    <property type="component" value="Chromosome 2"/>
</dbReference>
<keyword evidence="2" id="KW-1185">Reference proteome</keyword>